<organism evidence="2 3">
    <name type="scientific">Comamonas faecalis</name>
    <dbReference type="NCBI Taxonomy" id="1387849"/>
    <lineage>
        <taxon>Bacteria</taxon>
        <taxon>Pseudomonadati</taxon>
        <taxon>Pseudomonadota</taxon>
        <taxon>Betaproteobacteria</taxon>
        <taxon>Burkholderiales</taxon>
        <taxon>Comamonadaceae</taxon>
        <taxon>Comamonas</taxon>
    </lineage>
</organism>
<evidence type="ECO:0000313" key="2">
    <source>
        <dbReference type="EMBL" id="GAA4000810.1"/>
    </source>
</evidence>
<feature type="region of interest" description="Disordered" evidence="1">
    <location>
        <begin position="12"/>
        <end position="32"/>
    </location>
</feature>
<dbReference type="EMBL" id="BAABBP010000026">
    <property type="protein sequence ID" value="GAA4000810.1"/>
    <property type="molecule type" value="Genomic_DNA"/>
</dbReference>
<sequence length="192" mass="20639">MSPNKNALELAGSKGAIQNTNNADSTRKPPRLTSLRYTAPVQKCMVCSNAKSEAVASPTDKRAFVTSKFWGLVRLHQPMVSGEMGLPARMAARLRTCYYHLAHPMPVVRQTVALVTPEGAKTMMNPTTKGRTAPATDPVHLHACAVNGLRHALHLLTHGDLADRAELQRAIGKATRAATAIKRLAASNTLEG</sequence>
<accession>A0ABP7RQF9</accession>
<name>A0ABP7RQF9_9BURK</name>
<keyword evidence="3" id="KW-1185">Reference proteome</keyword>
<gene>
    <name evidence="2" type="ORF">GCM10022279_25840</name>
</gene>
<comment type="caution">
    <text evidence="2">The sequence shown here is derived from an EMBL/GenBank/DDBJ whole genome shotgun (WGS) entry which is preliminary data.</text>
</comment>
<evidence type="ECO:0000313" key="3">
    <source>
        <dbReference type="Proteomes" id="UP001501627"/>
    </source>
</evidence>
<proteinExistence type="predicted"/>
<evidence type="ECO:0000256" key="1">
    <source>
        <dbReference type="SAM" id="MobiDB-lite"/>
    </source>
</evidence>
<dbReference type="Proteomes" id="UP001501627">
    <property type="component" value="Unassembled WGS sequence"/>
</dbReference>
<protein>
    <submittedName>
        <fullName evidence="2">Uncharacterized protein</fullName>
    </submittedName>
</protein>
<reference evidence="3" key="1">
    <citation type="journal article" date="2019" name="Int. J. Syst. Evol. Microbiol.">
        <title>The Global Catalogue of Microorganisms (GCM) 10K type strain sequencing project: providing services to taxonomists for standard genome sequencing and annotation.</title>
        <authorList>
            <consortium name="The Broad Institute Genomics Platform"/>
            <consortium name="The Broad Institute Genome Sequencing Center for Infectious Disease"/>
            <person name="Wu L."/>
            <person name="Ma J."/>
        </authorList>
    </citation>
    <scope>NUCLEOTIDE SEQUENCE [LARGE SCALE GENOMIC DNA]</scope>
    <source>
        <strain evidence="3">JCM 17561</strain>
    </source>
</reference>